<dbReference type="GeneID" id="116417836"/>
<keyword evidence="2" id="KW-1185">Reference proteome</keyword>
<dbReference type="InParanoid" id="A0A7M7QMB9"/>
<sequence length="131" mass="15255">MKVMIPTFHHSLHQKNFNFGLSLIRRKRIKLQVLVLDRLLYLSILAMLSLRILLSVKTEKHSNKKSSVFSKSGMLWLDAINSLSDRELLVNLTLLVQTVITNKCREEISGCTKFSNFKDKTDELFEFERTI</sequence>
<dbReference type="Proteomes" id="UP000002358">
    <property type="component" value="Unassembled WGS sequence"/>
</dbReference>
<dbReference type="AlphaFoldDB" id="A0A7M7QMB9"/>
<name>A0A7M7QMB9_NASVI</name>
<dbReference type="RefSeq" id="XP_031788824.1">
    <property type="nucleotide sequence ID" value="XM_031932964.1"/>
</dbReference>
<evidence type="ECO:0000313" key="2">
    <source>
        <dbReference type="Proteomes" id="UP000002358"/>
    </source>
</evidence>
<proteinExistence type="predicted"/>
<reference evidence="1" key="1">
    <citation type="submission" date="2021-01" db="UniProtKB">
        <authorList>
            <consortium name="EnsemblMetazoa"/>
        </authorList>
    </citation>
    <scope>IDENTIFICATION</scope>
</reference>
<accession>A0A7M7QMB9</accession>
<evidence type="ECO:0000313" key="1">
    <source>
        <dbReference type="EnsemblMetazoa" id="XP_031788824"/>
    </source>
</evidence>
<organism evidence="1 2">
    <name type="scientific">Nasonia vitripennis</name>
    <name type="common">Parasitic wasp</name>
    <dbReference type="NCBI Taxonomy" id="7425"/>
    <lineage>
        <taxon>Eukaryota</taxon>
        <taxon>Metazoa</taxon>
        <taxon>Ecdysozoa</taxon>
        <taxon>Arthropoda</taxon>
        <taxon>Hexapoda</taxon>
        <taxon>Insecta</taxon>
        <taxon>Pterygota</taxon>
        <taxon>Neoptera</taxon>
        <taxon>Endopterygota</taxon>
        <taxon>Hymenoptera</taxon>
        <taxon>Apocrita</taxon>
        <taxon>Proctotrupomorpha</taxon>
        <taxon>Chalcidoidea</taxon>
        <taxon>Pteromalidae</taxon>
        <taxon>Pteromalinae</taxon>
        <taxon>Nasonia</taxon>
    </lineage>
</organism>
<protein>
    <submittedName>
        <fullName evidence="1">Uncharacterized protein</fullName>
    </submittedName>
</protein>
<dbReference type="EnsemblMetazoa" id="XM_031932964">
    <property type="protein sequence ID" value="XP_031788824"/>
    <property type="gene ID" value="LOC116417836"/>
</dbReference>
<dbReference type="KEGG" id="nvi:116417836"/>